<dbReference type="InterPro" id="IPR036116">
    <property type="entry name" value="FN3_sf"/>
</dbReference>
<sequence length="333" mass="37945">QTPAPVKNVNVSPSDYSARVTWELPTAPQDSSYVTHYLIYLNNKFVKEISRAMYGTEFNILPLKPNTENTFGILTKADGSVQRGTYVNETFTTKQAERFTYGPISYSSLTVTISKPPAYIKEVMVIVQIASDNPRPVESLNASDLKPYQANTQDPYITAYLKTDALPLAFVIGDGKEYNSEKQKYFNQPLKQNSSYIAFLRFFETQNSYYSTKWSTTTRTFVKPPDKACSNDTSCGTEWYIVVVTLVSGIIIGIFLSYIVSCSRRKFRRRTQPQSNHEPKTTEADTTYQELDLTKLNTEDNYQSLRVNAEEESTYTELNQTRDVEPDNYQSLT</sequence>
<name>A0A7D9EG14_PARCT</name>
<dbReference type="SUPFAM" id="SSF49265">
    <property type="entry name" value="Fibronectin type III"/>
    <property type="match status" value="1"/>
</dbReference>
<comment type="caution">
    <text evidence="1">The sequence shown here is derived from an EMBL/GenBank/DDBJ whole genome shotgun (WGS) entry which is preliminary data.</text>
</comment>
<dbReference type="AlphaFoldDB" id="A0A7D9EG14"/>
<dbReference type="EMBL" id="CACRXK020005807">
    <property type="protein sequence ID" value="CAB4007476.1"/>
    <property type="molecule type" value="Genomic_DNA"/>
</dbReference>
<proteinExistence type="predicted"/>
<accession>A0A7D9EG14</accession>
<dbReference type="InterPro" id="IPR003961">
    <property type="entry name" value="FN3_dom"/>
</dbReference>
<dbReference type="PROSITE" id="PS50853">
    <property type="entry name" value="FN3"/>
    <property type="match status" value="1"/>
</dbReference>
<organism evidence="1 2">
    <name type="scientific">Paramuricea clavata</name>
    <name type="common">Red gorgonian</name>
    <name type="synonym">Violescent sea-whip</name>
    <dbReference type="NCBI Taxonomy" id="317549"/>
    <lineage>
        <taxon>Eukaryota</taxon>
        <taxon>Metazoa</taxon>
        <taxon>Cnidaria</taxon>
        <taxon>Anthozoa</taxon>
        <taxon>Octocorallia</taxon>
        <taxon>Malacalcyonacea</taxon>
        <taxon>Plexauridae</taxon>
        <taxon>Paramuricea</taxon>
    </lineage>
</organism>
<dbReference type="InterPro" id="IPR013783">
    <property type="entry name" value="Ig-like_fold"/>
</dbReference>
<protein>
    <submittedName>
        <fullName evidence="1">---NA</fullName>
    </submittedName>
</protein>
<dbReference type="Proteomes" id="UP001152795">
    <property type="component" value="Unassembled WGS sequence"/>
</dbReference>
<dbReference type="OrthoDB" id="5982258at2759"/>
<feature type="non-terminal residue" evidence="1">
    <location>
        <position position="333"/>
    </location>
</feature>
<gene>
    <name evidence="1" type="ORF">PACLA_8A000214</name>
</gene>
<reference evidence="1" key="1">
    <citation type="submission" date="2020-04" db="EMBL/GenBank/DDBJ databases">
        <authorList>
            <person name="Alioto T."/>
            <person name="Alioto T."/>
            <person name="Gomez Garrido J."/>
        </authorList>
    </citation>
    <scope>NUCLEOTIDE SEQUENCE</scope>
    <source>
        <strain evidence="1">A484AB</strain>
    </source>
</reference>
<evidence type="ECO:0000313" key="1">
    <source>
        <dbReference type="EMBL" id="CAB4007476.1"/>
    </source>
</evidence>
<keyword evidence="2" id="KW-1185">Reference proteome</keyword>
<dbReference type="Gene3D" id="2.60.40.10">
    <property type="entry name" value="Immunoglobulins"/>
    <property type="match status" value="1"/>
</dbReference>
<evidence type="ECO:0000313" key="2">
    <source>
        <dbReference type="Proteomes" id="UP001152795"/>
    </source>
</evidence>